<proteinExistence type="predicted"/>
<evidence type="ECO:0000313" key="1">
    <source>
        <dbReference type="Proteomes" id="UP000887574"/>
    </source>
</evidence>
<organism evidence="1 2">
    <name type="scientific">Ditylenchus dipsaci</name>
    <dbReference type="NCBI Taxonomy" id="166011"/>
    <lineage>
        <taxon>Eukaryota</taxon>
        <taxon>Metazoa</taxon>
        <taxon>Ecdysozoa</taxon>
        <taxon>Nematoda</taxon>
        <taxon>Chromadorea</taxon>
        <taxon>Rhabditida</taxon>
        <taxon>Tylenchina</taxon>
        <taxon>Tylenchomorpha</taxon>
        <taxon>Sphaerularioidea</taxon>
        <taxon>Anguinidae</taxon>
        <taxon>Anguininae</taxon>
        <taxon>Ditylenchus</taxon>
    </lineage>
</organism>
<reference evidence="2" key="1">
    <citation type="submission" date="2022-11" db="UniProtKB">
        <authorList>
            <consortium name="WormBaseParasite"/>
        </authorList>
    </citation>
    <scope>IDENTIFICATION</scope>
</reference>
<dbReference type="AlphaFoldDB" id="A0A915EHA5"/>
<evidence type="ECO:0000313" key="2">
    <source>
        <dbReference type="WBParaSite" id="jg6327"/>
    </source>
</evidence>
<dbReference type="Proteomes" id="UP000887574">
    <property type="component" value="Unplaced"/>
</dbReference>
<sequence>MGMNPLAVQLPENIDPNEIVVELAQRKAFLLDKFKHELSTLEKVFPPPKEILESRELKSLLQIESKIKKIRETSNFPKALMENYTICELIQSSHNELAYADKHVSQRFKEYNQFMNCVLRKKTNFSAYVEEILIA</sequence>
<keyword evidence="1" id="KW-1185">Reference proteome</keyword>
<accession>A0A915EHA5</accession>
<name>A0A915EHA5_9BILA</name>
<dbReference type="WBParaSite" id="jg6327">
    <property type="protein sequence ID" value="jg6327"/>
    <property type="gene ID" value="jg6327"/>
</dbReference>
<protein>
    <submittedName>
        <fullName evidence="2">Uncharacterized protein</fullName>
    </submittedName>
</protein>